<organism evidence="2 3">
    <name type="scientific">Alternaria burnsii</name>
    <dbReference type="NCBI Taxonomy" id="1187904"/>
    <lineage>
        <taxon>Eukaryota</taxon>
        <taxon>Fungi</taxon>
        <taxon>Dikarya</taxon>
        <taxon>Ascomycota</taxon>
        <taxon>Pezizomycotina</taxon>
        <taxon>Dothideomycetes</taxon>
        <taxon>Pleosporomycetidae</taxon>
        <taxon>Pleosporales</taxon>
        <taxon>Pleosporineae</taxon>
        <taxon>Pleosporaceae</taxon>
        <taxon>Alternaria</taxon>
        <taxon>Alternaria sect. Alternaria</taxon>
    </lineage>
</organism>
<reference evidence="2" key="1">
    <citation type="submission" date="2020-01" db="EMBL/GenBank/DDBJ databases">
        <authorList>
            <person name="Feng Z.H.Z."/>
        </authorList>
    </citation>
    <scope>NUCLEOTIDE SEQUENCE</scope>
    <source>
        <strain evidence="2">CBS107.38</strain>
    </source>
</reference>
<name>A0A8H7BC67_9PLEO</name>
<dbReference type="EMBL" id="JAAABM010000006">
    <property type="protein sequence ID" value="KAF7676637.1"/>
    <property type="molecule type" value="Genomic_DNA"/>
</dbReference>
<dbReference type="GeneID" id="62203074"/>
<keyword evidence="3" id="KW-1185">Reference proteome</keyword>
<evidence type="ECO:0000256" key="1">
    <source>
        <dbReference type="SAM" id="MobiDB-lite"/>
    </source>
</evidence>
<dbReference type="Proteomes" id="UP000596902">
    <property type="component" value="Unassembled WGS sequence"/>
</dbReference>
<reference evidence="2" key="2">
    <citation type="submission" date="2020-08" db="EMBL/GenBank/DDBJ databases">
        <title>Draft Genome Sequence of Cumin Blight Pathogen Alternaria burnsii.</title>
        <authorList>
            <person name="Feng Z."/>
        </authorList>
    </citation>
    <scope>NUCLEOTIDE SEQUENCE</scope>
    <source>
        <strain evidence="2">CBS107.38</strain>
    </source>
</reference>
<protein>
    <submittedName>
        <fullName evidence="2">Uncharacterized protein</fullName>
    </submittedName>
</protein>
<evidence type="ECO:0000313" key="3">
    <source>
        <dbReference type="Proteomes" id="UP000596902"/>
    </source>
</evidence>
<gene>
    <name evidence="2" type="ORF">GT037_004849</name>
</gene>
<accession>A0A8H7BC67</accession>
<feature type="region of interest" description="Disordered" evidence="1">
    <location>
        <begin position="75"/>
        <end position="101"/>
    </location>
</feature>
<sequence>MSHHTAEELAFKAEHDAVTSYEKDWDGWDGPQWPIGTIQCSIRMDYVKCMHLSSNFPTEAQWKGVSPRQIVTNNMENRHPMSGSGSGPTNDKATSKEVTGA</sequence>
<dbReference type="AlphaFoldDB" id="A0A8H7BC67"/>
<evidence type="ECO:0000313" key="2">
    <source>
        <dbReference type="EMBL" id="KAF7676637.1"/>
    </source>
</evidence>
<proteinExistence type="predicted"/>
<dbReference type="RefSeq" id="XP_038786846.1">
    <property type="nucleotide sequence ID" value="XM_038929896.1"/>
</dbReference>
<comment type="caution">
    <text evidence="2">The sequence shown here is derived from an EMBL/GenBank/DDBJ whole genome shotgun (WGS) entry which is preliminary data.</text>
</comment>